<evidence type="ECO:0000313" key="1">
    <source>
        <dbReference type="EMBL" id="KAH6651622.1"/>
    </source>
</evidence>
<organism evidence="1 2">
    <name type="scientific">Truncatella angustata</name>
    <dbReference type="NCBI Taxonomy" id="152316"/>
    <lineage>
        <taxon>Eukaryota</taxon>
        <taxon>Fungi</taxon>
        <taxon>Dikarya</taxon>
        <taxon>Ascomycota</taxon>
        <taxon>Pezizomycotina</taxon>
        <taxon>Sordariomycetes</taxon>
        <taxon>Xylariomycetidae</taxon>
        <taxon>Amphisphaeriales</taxon>
        <taxon>Sporocadaceae</taxon>
        <taxon>Truncatella</taxon>
    </lineage>
</organism>
<proteinExistence type="predicted"/>
<dbReference type="Proteomes" id="UP000758603">
    <property type="component" value="Unassembled WGS sequence"/>
</dbReference>
<dbReference type="AlphaFoldDB" id="A0A9P8UG29"/>
<accession>A0A9P8UG29</accession>
<keyword evidence="2" id="KW-1185">Reference proteome</keyword>
<dbReference type="EMBL" id="JAGPXC010000006">
    <property type="protein sequence ID" value="KAH6651622.1"/>
    <property type="molecule type" value="Genomic_DNA"/>
</dbReference>
<sequence length="55" mass="6567">MRLHVRKTHCRRRPFLLVSLLVFYIALNTKEFSARVGYRERDADTHVALRLRGVK</sequence>
<gene>
    <name evidence="1" type="ORF">BKA67DRAFT_571374</name>
</gene>
<reference evidence="1" key="1">
    <citation type="journal article" date="2021" name="Nat. Commun.">
        <title>Genetic determinants of endophytism in the Arabidopsis root mycobiome.</title>
        <authorList>
            <person name="Mesny F."/>
            <person name="Miyauchi S."/>
            <person name="Thiergart T."/>
            <person name="Pickel B."/>
            <person name="Atanasova L."/>
            <person name="Karlsson M."/>
            <person name="Huettel B."/>
            <person name="Barry K.W."/>
            <person name="Haridas S."/>
            <person name="Chen C."/>
            <person name="Bauer D."/>
            <person name="Andreopoulos W."/>
            <person name="Pangilinan J."/>
            <person name="LaButti K."/>
            <person name="Riley R."/>
            <person name="Lipzen A."/>
            <person name="Clum A."/>
            <person name="Drula E."/>
            <person name="Henrissat B."/>
            <person name="Kohler A."/>
            <person name="Grigoriev I.V."/>
            <person name="Martin F.M."/>
            <person name="Hacquard S."/>
        </authorList>
    </citation>
    <scope>NUCLEOTIDE SEQUENCE</scope>
    <source>
        <strain evidence="1">MPI-SDFR-AT-0073</strain>
    </source>
</reference>
<dbReference type="RefSeq" id="XP_045955900.1">
    <property type="nucleotide sequence ID" value="XM_046103220.1"/>
</dbReference>
<comment type="caution">
    <text evidence="1">The sequence shown here is derived from an EMBL/GenBank/DDBJ whole genome shotgun (WGS) entry which is preliminary data.</text>
</comment>
<dbReference type="GeneID" id="70132112"/>
<evidence type="ECO:0000313" key="2">
    <source>
        <dbReference type="Proteomes" id="UP000758603"/>
    </source>
</evidence>
<protein>
    <submittedName>
        <fullName evidence="1">Uncharacterized protein</fullName>
    </submittedName>
</protein>
<name>A0A9P8UG29_9PEZI</name>